<dbReference type="InterPro" id="IPR006750">
    <property type="entry name" value="YdcZ"/>
</dbReference>
<dbReference type="Pfam" id="PF04657">
    <property type="entry name" value="DMT_YdcZ"/>
    <property type="match status" value="1"/>
</dbReference>
<dbReference type="AlphaFoldDB" id="A0A6J4QJV4"/>
<evidence type="ECO:0000256" key="1">
    <source>
        <dbReference type="SAM" id="Phobius"/>
    </source>
</evidence>
<evidence type="ECO:0000313" key="2">
    <source>
        <dbReference type="EMBL" id="CAA9439520.1"/>
    </source>
</evidence>
<proteinExistence type="predicted"/>
<reference evidence="2" key="1">
    <citation type="submission" date="2020-02" db="EMBL/GenBank/DDBJ databases">
        <authorList>
            <person name="Meier V. D."/>
        </authorList>
    </citation>
    <scope>NUCLEOTIDE SEQUENCE</scope>
    <source>
        <strain evidence="2">AVDCRST_MAG28</strain>
    </source>
</reference>
<keyword evidence="1" id="KW-0472">Membrane</keyword>
<feature type="transmembrane region" description="Helical" evidence="1">
    <location>
        <begin position="61"/>
        <end position="81"/>
    </location>
</feature>
<feature type="transmembrane region" description="Helical" evidence="1">
    <location>
        <begin position="87"/>
        <end position="105"/>
    </location>
</feature>
<keyword evidence="1" id="KW-1133">Transmembrane helix</keyword>
<protein>
    <recommendedName>
        <fullName evidence="3">Integral membrane protein</fullName>
    </recommendedName>
</protein>
<sequence length="139" mass="13777">MAVVIAVVVGVAVAFQANLTSAAQRTMGPVAMVALSGIATTAVAAGIALFLARPELTGRSVIYAVVSGVLGAFILGGIAFAAGQGGVARTISLVIASQLLVSLLLDSIGLFGADPRGFGLLTILGVTLILIGGILVVRY</sequence>
<keyword evidence="1" id="KW-0812">Transmembrane</keyword>
<dbReference type="EMBL" id="CADCVE010000007">
    <property type="protein sequence ID" value="CAA9439520.1"/>
    <property type="molecule type" value="Genomic_DNA"/>
</dbReference>
<organism evidence="2">
    <name type="scientific">uncultured Rubrobacteraceae bacterium</name>
    <dbReference type="NCBI Taxonomy" id="349277"/>
    <lineage>
        <taxon>Bacteria</taxon>
        <taxon>Bacillati</taxon>
        <taxon>Actinomycetota</taxon>
        <taxon>Rubrobacteria</taxon>
        <taxon>Rubrobacterales</taxon>
        <taxon>Rubrobacteraceae</taxon>
        <taxon>environmental samples</taxon>
    </lineage>
</organism>
<accession>A0A6J4QJV4</accession>
<evidence type="ECO:0008006" key="3">
    <source>
        <dbReference type="Google" id="ProtNLM"/>
    </source>
</evidence>
<gene>
    <name evidence="2" type="ORF">AVDCRST_MAG28-374</name>
</gene>
<name>A0A6J4QJV4_9ACTN</name>
<feature type="transmembrane region" description="Helical" evidence="1">
    <location>
        <begin position="117"/>
        <end position="137"/>
    </location>
</feature>
<feature type="transmembrane region" description="Helical" evidence="1">
    <location>
        <begin position="32"/>
        <end position="52"/>
    </location>
</feature>